<comment type="subcellular location">
    <subcellularLocation>
        <location evidence="1 7">Cell outer membrane</location>
        <topology evidence="1 7">Multi-pass membrane protein</topology>
    </subcellularLocation>
</comment>
<evidence type="ECO:0000256" key="1">
    <source>
        <dbReference type="ARBA" id="ARBA00004571"/>
    </source>
</evidence>
<evidence type="ECO:0000256" key="6">
    <source>
        <dbReference type="ARBA" id="ARBA00023237"/>
    </source>
</evidence>
<dbReference type="InterPro" id="IPR023997">
    <property type="entry name" value="TonB-dep_OMP_SusC/RagA_CS"/>
</dbReference>
<dbReference type="InterPro" id="IPR012910">
    <property type="entry name" value="Plug_dom"/>
</dbReference>
<dbReference type="SUPFAM" id="SSF56935">
    <property type="entry name" value="Porins"/>
    <property type="match status" value="1"/>
</dbReference>
<keyword evidence="6 7" id="KW-0998">Cell outer membrane</keyword>
<dbReference type="SUPFAM" id="SSF49464">
    <property type="entry name" value="Carboxypeptidase regulatory domain-like"/>
    <property type="match status" value="1"/>
</dbReference>
<dbReference type="InterPro" id="IPR039426">
    <property type="entry name" value="TonB-dep_rcpt-like"/>
</dbReference>
<proteinExistence type="inferred from homology"/>
<evidence type="ECO:0000256" key="7">
    <source>
        <dbReference type="PROSITE-ProRule" id="PRU01360"/>
    </source>
</evidence>
<evidence type="ECO:0000256" key="2">
    <source>
        <dbReference type="ARBA" id="ARBA00022448"/>
    </source>
</evidence>
<feature type="signal peptide" evidence="9">
    <location>
        <begin position="1"/>
        <end position="20"/>
    </location>
</feature>
<feature type="domain" description="TonB-dependent receptor plug" evidence="10">
    <location>
        <begin position="115"/>
        <end position="221"/>
    </location>
</feature>
<reference evidence="11 12" key="1">
    <citation type="submission" date="2021-01" db="EMBL/GenBank/DDBJ databases">
        <title>Carboxyliciviraga sp.nov., isolated from coastal sediments.</title>
        <authorList>
            <person name="Lu D."/>
            <person name="Zhang T."/>
        </authorList>
    </citation>
    <scope>NUCLEOTIDE SEQUENCE [LARGE SCALE GENOMIC DNA]</scope>
    <source>
        <strain evidence="11 12">N1Y132</strain>
    </source>
</reference>
<keyword evidence="9" id="KW-0732">Signal</keyword>
<dbReference type="PROSITE" id="PS52016">
    <property type="entry name" value="TONB_DEPENDENT_REC_3"/>
    <property type="match status" value="1"/>
</dbReference>
<feature type="chain" id="PRO_5045204702" evidence="9">
    <location>
        <begin position="21"/>
        <end position="1040"/>
    </location>
</feature>
<dbReference type="InterPro" id="IPR037066">
    <property type="entry name" value="Plug_dom_sf"/>
</dbReference>
<keyword evidence="3 7" id="KW-1134">Transmembrane beta strand</keyword>
<dbReference type="Proteomes" id="UP000605676">
    <property type="component" value="Unassembled WGS sequence"/>
</dbReference>
<dbReference type="InterPro" id="IPR023996">
    <property type="entry name" value="TonB-dep_OMP_SusC/RagA"/>
</dbReference>
<evidence type="ECO:0000256" key="9">
    <source>
        <dbReference type="SAM" id="SignalP"/>
    </source>
</evidence>
<evidence type="ECO:0000256" key="5">
    <source>
        <dbReference type="ARBA" id="ARBA00023136"/>
    </source>
</evidence>
<keyword evidence="12" id="KW-1185">Reference proteome</keyword>
<dbReference type="NCBIfam" id="TIGR04056">
    <property type="entry name" value="OMP_RagA_SusC"/>
    <property type="match status" value="1"/>
</dbReference>
<feature type="region of interest" description="Disordered" evidence="8">
    <location>
        <begin position="843"/>
        <end position="862"/>
    </location>
</feature>
<keyword evidence="5 7" id="KW-0472">Membrane</keyword>
<dbReference type="RefSeq" id="WP_200463705.1">
    <property type="nucleotide sequence ID" value="NZ_JAENRR010000006.1"/>
</dbReference>
<evidence type="ECO:0000313" key="12">
    <source>
        <dbReference type="Proteomes" id="UP000605676"/>
    </source>
</evidence>
<dbReference type="Pfam" id="PF13715">
    <property type="entry name" value="CarbopepD_reg_2"/>
    <property type="match status" value="1"/>
</dbReference>
<dbReference type="InterPro" id="IPR008969">
    <property type="entry name" value="CarboxyPept-like_regulatory"/>
</dbReference>
<dbReference type="Pfam" id="PF07715">
    <property type="entry name" value="Plug"/>
    <property type="match status" value="1"/>
</dbReference>
<dbReference type="InterPro" id="IPR036942">
    <property type="entry name" value="Beta-barrel_TonB_sf"/>
</dbReference>
<comment type="caution">
    <text evidence="11">The sequence shown here is derived from an EMBL/GenBank/DDBJ whole genome shotgun (WGS) entry which is preliminary data.</text>
</comment>
<dbReference type="Gene3D" id="2.60.40.1120">
    <property type="entry name" value="Carboxypeptidase-like, regulatory domain"/>
    <property type="match status" value="1"/>
</dbReference>
<evidence type="ECO:0000256" key="4">
    <source>
        <dbReference type="ARBA" id="ARBA00022692"/>
    </source>
</evidence>
<keyword evidence="4 7" id="KW-0812">Transmembrane</keyword>
<keyword evidence="2 7" id="KW-0813">Transport</keyword>
<evidence type="ECO:0000313" key="11">
    <source>
        <dbReference type="EMBL" id="MBK3516476.1"/>
    </source>
</evidence>
<name>A0ABS1HFQ9_9BACT</name>
<organism evidence="11 12">
    <name type="scientific">Carboxylicivirga marina</name>
    <dbReference type="NCBI Taxonomy" id="2800988"/>
    <lineage>
        <taxon>Bacteria</taxon>
        <taxon>Pseudomonadati</taxon>
        <taxon>Bacteroidota</taxon>
        <taxon>Bacteroidia</taxon>
        <taxon>Marinilabiliales</taxon>
        <taxon>Marinilabiliaceae</taxon>
        <taxon>Carboxylicivirga</taxon>
    </lineage>
</organism>
<dbReference type="EMBL" id="JAENRR010000006">
    <property type="protein sequence ID" value="MBK3516476.1"/>
    <property type="molecule type" value="Genomic_DNA"/>
</dbReference>
<accession>A0ABS1HFQ9</accession>
<dbReference type="Gene3D" id="2.40.170.20">
    <property type="entry name" value="TonB-dependent receptor, beta-barrel domain"/>
    <property type="match status" value="1"/>
</dbReference>
<evidence type="ECO:0000256" key="8">
    <source>
        <dbReference type="SAM" id="MobiDB-lite"/>
    </source>
</evidence>
<sequence length="1040" mass="112946">MKSFLWGFLLSLVFSVSAMAQAIQVQGTVTEEATGLTLPGVSVYIEGTTTGTITNIDGQYTLDVPSDATIVYSFIGMKSIKEVVNGRTIIDVLMAPDSEQIEEVLAVGYAPSTKEAYTGAAKVVKADVIENRPVTSFEKALQGATAGLQVTSSSGQPGATAQVRIRGIGSLSAGSSPLYIVDGVPITGGISSINPNDIESTTVLKDAVSAAQYGSRAANGVIMITTKQGKAGKTNISFSAQTGVANRVSDGYPLMNSTQFYEHSWSGIYNFAIDNTPQEGDTGWDEYQNIDGGDPHLYGVRIAHRDVKDIVGYNPFSLEKPLNDNGKLIPGTTVNTNTDWRDQVYKTGIVQNYNLSMSGGTESTKVYFSLGYFDDNGTVLSSNFKRYSSKINVSHKVNSFITAGVNTLMSYSITNGPPSGSGGANPTRSADIINAASPVKVNGEWAWGNRAVLDFNPVALAEMDIYRSKGMRSMISSFLDISILPSLSFKTTGSVDYSHSKGLTYYNTEHGNGASVNGRSSMNSGEGYVWSLSNLLSWKKYSGLSSYKALLLQESTGTFSESMSAGVTDFAIPGKYDLVWGSQPSTPGSGSSESNLLSYLASFGYSYDGKYYGDINVRTDGSSRFGEDYKYGVFYSIGGGWIMTQEAWMKDISWLNFLKLRGSYGTAGNNNIGNYASLGLYSGGANYGGYPGLGASQPPNPNIHWESMTSTNIGVEATIFNNLSTTIELYEKKSDGLLYSRPLSSSKGFTSITTNLGAMKNYGIEAEFSYKKQIGAHITNTTGFNITANRNEILNLEQERLTGATQMREPGGDMHQFYMKEWAGVNPENGNPMWYTNVASDDEDNNAEPEGHFPHPNGSGRMVTSNYEDAERTRQGSAMPDFYGGLSNMMTYKNFDFNFNWYYSVGGQIYNYDYATNMHDGTKMGDNLSTDALDAWTPNNRYTDVPKYVQNNASGSNQISTRFLEDASYLRLKNIQLTYNLPQSICSKLKMQGLKVFVQAENLLTFTNFKGFDPEGALSGTTNNNIPGVKTYTFGIKMNM</sequence>
<evidence type="ECO:0000259" key="10">
    <source>
        <dbReference type="Pfam" id="PF07715"/>
    </source>
</evidence>
<dbReference type="NCBIfam" id="TIGR04057">
    <property type="entry name" value="SusC_RagA_signa"/>
    <property type="match status" value="1"/>
</dbReference>
<evidence type="ECO:0000256" key="3">
    <source>
        <dbReference type="ARBA" id="ARBA00022452"/>
    </source>
</evidence>
<dbReference type="Gene3D" id="2.170.130.10">
    <property type="entry name" value="TonB-dependent receptor, plug domain"/>
    <property type="match status" value="1"/>
</dbReference>
<gene>
    <name evidence="11" type="ORF">JIV24_03920</name>
</gene>
<protein>
    <submittedName>
        <fullName evidence="11">TonB-dependent receptor</fullName>
    </submittedName>
</protein>
<keyword evidence="11" id="KW-0675">Receptor</keyword>
<comment type="similarity">
    <text evidence="7">Belongs to the TonB-dependent receptor family.</text>
</comment>